<dbReference type="EMBL" id="GEDG01037551">
    <property type="protein sequence ID" value="JAP08067.1"/>
    <property type="molecule type" value="Transcribed_RNA"/>
</dbReference>
<name>A0A0V0GJF8_SOLCH</name>
<feature type="non-terminal residue" evidence="1">
    <location>
        <position position="1"/>
    </location>
</feature>
<sequence length="60" mass="7115">FFCLAVSIKEEISPPPASWWILYFVFGNALIENSMDKWYFQHCDPYASLCFLTILIHWVL</sequence>
<protein>
    <submittedName>
        <fullName evidence="1">Putative ovule protein</fullName>
    </submittedName>
</protein>
<reference evidence="1" key="1">
    <citation type="submission" date="2015-12" db="EMBL/GenBank/DDBJ databases">
        <title>Gene expression during late stages of embryo sac development: a critical building block for successful pollen-pistil interactions.</title>
        <authorList>
            <person name="Liu Y."/>
            <person name="Joly V."/>
            <person name="Sabar M."/>
            <person name="Matton D.P."/>
        </authorList>
    </citation>
    <scope>NUCLEOTIDE SEQUENCE</scope>
</reference>
<evidence type="ECO:0000313" key="1">
    <source>
        <dbReference type="EMBL" id="JAP08067.1"/>
    </source>
</evidence>
<dbReference type="AlphaFoldDB" id="A0A0V0GJF8"/>
<organism evidence="1">
    <name type="scientific">Solanum chacoense</name>
    <name type="common">Chaco potato</name>
    <dbReference type="NCBI Taxonomy" id="4108"/>
    <lineage>
        <taxon>Eukaryota</taxon>
        <taxon>Viridiplantae</taxon>
        <taxon>Streptophyta</taxon>
        <taxon>Embryophyta</taxon>
        <taxon>Tracheophyta</taxon>
        <taxon>Spermatophyta</taxon>
        <taxon>Magnoliopsida</taxon>
        <taxon>eudicotyledons</taxon>
        <taxon>Gunneridae</taxon>
        <taxon>Pentapetalae</taxon>
        <taxon>asterids</taxon>
        <taxon>lamiids</taxon>
        <taxon>Solanales</taxon>
        <taxon>Solanaceae</taxon>
        <taxon>Solanoideae</taxon>
        <taxon>Solaneae</taxon>
        <taxon>Solanum</taxon>
    </lineage>
</organism>
<proteinExistence type="predicted"/>
<accession>A0A0V0GJF8</accession>